<feature type="transmembrane region" description="Helical" evidence="1">
    <location>
        <begin position="12"/>
        <end position="29"/>
    </location>
</feature>
<name>A0A660SGG8_UNCT6</name>
<keyword evidence="1" id="KW-1133">Transmembrane helix</keyword>
<feature type="transmembrane region" description="Helical" evidence="1">
    <location>
        <begin position="256"/>
        <end position="275"/>
    </location>
</feature>
<evidence type="ECO:0000313" key="3">
    <source>
        <dbReference type="Proteomes" id="UP000271125"/>
    </source>
</evidence>
<gene>
    <name evidence="2" type="ORF">DRP43_04080</name>
</gene>
<proteinExistence type="predicted"/>
<sequence>MKFWINISNIDKRWIYLLMAIVIIFPFFIKLDLPVSISPPTQSLYDFIDSIPNKDNPILISFDYDPSTQGELTPMAIALIRHAFSNNQRVISMSFWAQGIGLAEEITSNVAKEFDKVEGKDYVVMPYIPGVSAVVLSIGENIKKTFPTDYYGNKTDTLECLKNVKNYKQIPIVISLAGGSSPYTWISYAYTKHGQLVGIGTTAVAASAYYPYLRTKQVVGMLGGLKGAAEYELLIKTNKNAKGRQMATIGMNSQSFGHLAMILLIIIGNISYFVIRKQKGGKA</sequence>
<accession>A0A660SGG8</accession>
<comment type="caution">
    <text evidence="2">The sequence shown here is derived from an EMBL/GenBank/DDBJ whole genome shotgun (WGS) entry which is preliminary data.</text>
</comment>
<reference evidence="2 3" key="1">
    <citation type="submission" date="2018-06" db="EMBL/GenBank/DDBJ databases">
        <title>Extensive metabolic versatility and redundancy in microbially diverse, dynamic hydrothermal sediments.</title>
        <authorList>
            <person name="Dombrowski N."/>
            <person name="Teske A."/>
            <person name="Baker B.J."/>
        </authorList>
    </citation>
    <scope>NUCLEOTIDE SEQUENCE [LARGE SCALE GENOMIC DNA]</scope>
    <source>
        <strain evidence="2">B10_G13</strain>
    </source>
</reference>
<protein>
    <submittedName>
        <fullName evidence="2">Uncharacterized protein</fullName>
    </submittedName>
</protein>
<evidence type="ECO:0000313" key="2">
    <source>
        <dbReference type="EMBL" id="RKX69733.1"/>
    </source>
</evidence>
<evidence type="ECO:0000256" key="1">
    <source>
        <dbReference type="SAM" id="Phobius"/>
    </source>
</evidence>
<organism evidence="2 3">
    <name type="scientific">candidate division TA06 bacterium</name>
    <dbReference type="NCBI Taxonomy" id="2250710"/>
    <lineage>
        <taxon>Bacteria</taxon>
        <taxon>Bacteria division TA06</taxon>
    </lineage>
</organism>
<keyword evidence="1" id="KW-0812">Transmembrane</keyword>
<dbReference type="AlphaFoldDB" id="A0A660SGG8"/>
<dbReference type="EMBL" id="QNBD01000173">
    <property type="protein sequence ID" value="RKX69733.1"/>
    <property type="molecule type" value="Genomic_DNA"/>
</dbReference>
<dbReference type="Proteomes" id="UP000271125">
    <property type="component" value="Unassembled WGS sequence"/>
</dbReference>
<keyword evidence="1" id="KW-0472">Membrane</keyword>